<dbReference type="Proteomes" id="UP000095743">
    <property type="component" value="Chromosome"/>
</dbReference>
<gene>
    <name evidence="2" type="ORF">Gferi_26240</name>
</gene>
<dbReference type="InterPro" id="IPR038690">
    <property type="entry name" value="NusG_2_sf"/>
</dbReference>
<evidence type="ECO:0000313" key="2">
    <source>
        <dbReference type="EMBL" id="AOT72747.1"/>
    </source>
</evidence>
<dbReference type="CDD" id="cd09911">
    <property type="entry name" value="Lin0431_like"/>
    <property type="match status" value="1"/>
</dbReference>
<protein>
    <submittedName>
        <fullName evidence="2">Uncharacterized protein</fullName>
    </submittedName>
</protein>
<dbReference type="STRING" id="1424294.Gferi_26240"/>
<keyword evidence="1" id="KW-1133">Transmembrane helix</keyword>
<sequence length="125" mass="13782">MTKWDKILIIMVICSSVLGMFYVKSISTNKANLYLAIEVDGKPYKTISLGGAQANQIITVETAAGRNVIEVEGNRVRIKEADCKDQLCVKMGWLSRSNQISVCLPNRVSVKLIGGETNDIDIISY</sequence>
<accession>A0A1D8GPF0</accession>
<dbReference type="EMBL" id="CP017269">
    <property type="protein sequence ID" value="AOT72747.1"/>
    <property type="molecule type" value="Genomic_DNA"/>
</dbReference>
<dbReference type="AlphaFoldDB" id="A0A1D8GPF0"/>
<keyword evidence="1" id="KW-0812">Transmembrane</keyword>
<dbReference type="Gene3D" id="2.60.320.10">
    <property type="entry name" value="N-utilization substance G protein NusG, insert domain"/>
    <property type="match status" value="1"/>
</dbReference>
<dbReference type="RefSeq" id="WP_069981056.1">
    <property type="nucleotide sequence ID" value="NZ_CP017269.1"/>
</dbReference>
<feature type="transmembrane region" description="Helical" evidence="1">
    <location>
        <begin position="6"/>
        <end position="23"/>
    </location>
</feature>
<dbReference type="Pfam" id="PF07009">
    <property type="entry name" value="NusG_II"/>
    <property type="match status" value="1"/>
</dbReference>
<dbReference type="KEGG" id="gfe:Gferi_26240"/>
<keyword evidence="1" id="KW-0472">Membrane</keyword>
<reference evidence="2 3" key="1">
    <citation type="submission" date="2016-09" db="EMBL/GenBank/DDBJ databases">
        <title>Genomic analysis reveals versatility of anaerobic energy metabolism of Geosporobacter ferrireducens IRF9 of phylum Firmicutes.</title>
        <authorList>
            <person name="Kim S.-J."/>
        </authorList>
    </citation>
    <scope>NUCLEOTIDE SEQUENCE [LARGE SCALE GENOMIC DNA]</scope>
    <source>
        <strain evidence="2 3">IRF9</strain>
    </source>
</reference>
<evidence type="ECO:0000313" key="3">
    <source>
        <dbReference type="Proteomes" id="UP000095743"/>
    </source>
</evidence>
<proteinExistence type="predicted"/>
<organism evidence="2 3">
    <name type="scientific">Geosporobacter ferrireducens</name>
    <dbReference type="NCBI Taxonomy" id="1424294"/>
    <lineage>
        <taxon>Bacteria</taxon>
        <taxon>Bacillati</taxon>
        <taxon>Bacillota</taxon>
        <taxon>Clostridia</taxon>
        <taxon>Peptostreptococcales</taxon>
        <taxon>Thermotaleaceae</taxon>
        <taxon>Geosporobacter</taxon>
    </lineage>
</organism>
<evidence type="ECO:0000256" key="1">
    <source>
        <dbReference type="SAM" id="Phobius"/>
    </source>
</evidence>
<keyword evidence="3" id="KW-1185">Reference proteome</keyword>
<name>A0A1D8GPF0_9FIRM</name>